<dbReference type="Pfam" id="PF02837">
    <property type="entry name" value="Glyco_hydro_2_N"/>
    <property type="match status" value="1"/>
</dbReference>
<sequence length="563" mass="65814">MSLNGLWEFTDYNDDFLKSPYDKINESFDYTIQVPYTYRTKASGLGWDKNLQKVIYRRTIEPPYATENNRTILHFAAVDYYSEIWIDNELVGNHEGGYTPFYFDITNYIKERKRFTITVFVEDPDSGEQPRGKQSKGASFACWYTPVTGIWQDVWLEFLPETYIKSIKKISSTPEGTINFSLELSSPLENTIVLSEVILQGTSITKTEIEARFPFTQMSHFINNASHWEPKNPALYYIRILLIHNDSVIDELITYTAFRTLEIKKDGLYLNEKKLYQKLILMQGYWEDGGYTPPSEHSYGKDIESAQELGFNGCRMHMKIESPRFYHAADRLGFLVWEEAPAIYDYSERSKNRFYKEWMEILKRDFSCPSIIARVIFNESWGIRDIAESPKIQSWVKEVYSMTRTIDPHTLLIGNDGWEHFDGDFITCHNYEHSPVEIEKEWNKARSNKPFGIENKKLYISEPIPPERPWILSEFGGISFKSSTGETSELWGYKDIPETADDFLERFESIIKKCSKLAGLTGWCYTQFNDTEQEKNGLFSSDRNPKFPPELIRKLIDRYFEGS</sequence>
<feature type="domain" description="Glycosyl hydrolases family 2 sugar binding" evidence="5">
    <location>
        <begin position="52"/>
        <end position="121"/>
    </location>
</feature>
<keyword evidence="2" id="KW-0378">Hydrolase</keyword>
<protein>
    <submittedName>
        <fullName evidence="6">Beta-galactosidase/beta-glucuronidase</fullName>
    </submittedName>
</protein>
<evidence type="ECO:0000256" key="2">
    <source>
        <dbReference type="ARBA" id="ARBA00022801"/>
    </source>
</evidence>
<accession>A0A841R839</accession>
<evidence type="ECO:0000259" key="4">
    <source>
        <dbReference type="Pfam" id="PF02836"/>
    </source>
</evidence>
<dbReference type="InterPro" id="IPR006104">
    <property type="entry name" value="Glyco_hydro_2_N"/>
</dbReference>
<dbReference type="SUPFAM" id="SSF49785">
    <property type="entry name" value="Galactose-binding domain-like"/>
    <property type="match status" value="1"/>
</dbReference>
<evidence type="ECO:0000256" key="1">
    <source>
        <dbReference type="ARBA" id="ARBA00007401"/>
    </source>
</evidence>
<dbReference type="RefSeq" id="WP_184745713.1">
    <property type="nucleotide sequence ID" value="NZ_JACHGJ010000002.1"/>
</dbReference>
<feature type="domain" description="Glycoside hydrolase family 2 catalytic" evidence="4">
    <location>
        <begin position="262"/>
        <end position="555"/>
    </location>
</feature>
<dbReference type="SUPFAM" id="SSF49303">
    <property type="entry name" value="beta-Galactosidase/glucuronidase domain"/>
    <property type="match status" value="1"/>
</dbReference>
<dbReference type="PANTHER" id="PTHR42732">
    <property type="entry name" value="BETA-GALACTOSIDASE"/>
    <property type="match status" value="1"/>
</dbReference>
<gene>
    <name evidence="6" type="ORF">HNR50_001644</name>
</gene>
<evidence type="ECO:0000313" key="7">
    <source>
        <dbReference type="Proteomes" id="UP000587760"/>
    </source>
</evidence>
<evidence type="ECO:0000313" key="6">
    <source>
        <dbReference type="EMBL" id="MBB6479986.1"/>
    </source>
</evidence>
<dbReference type="SUPFAM" id="SSF51445">
    <property type="entry name" value="(Trans)glycosidases"/>
    <property type="match status" value="1"/>
</dbReference>
<dbReference type="PANTHER" id="PTHR42732:SF3">
    <property type="entry name" value="HYDROLASE"/>
    <property type="match status" value="1"/>
</dbReference>
<comment type="caution">
    <text evidence="6">The sequence shown here is derived from an EMBL/GenBank/DDBJ whole genome shotgun (WGS) entry which is preliminary data.</text>
</comment>
<dbReference type="InterPro" id="IPR036156">
    <property type="entry name" value="Beta-gal/glucu_dom_sf"/>
</dbReference>
<proteinExistence type="inferred from homology"/>
<dbReference type="Gene3D" id="3.20.20.80">
    <property type="entry name" value="Glycosidases"/>
    <property type="match status" value="1"/>
</dbReference>
<reference evidence="6 7" key="1">
    <citation type="submission" date="2020-08" db="EMBL/GenBank/DDBJ databases">
        <title>Genomic Encyclopedia of Type Strains, Phase IV (KMG-IV): sequencing the most valuable type-strain genomes for metagenomic binning, comparative biology and taxonomic classification.</title>
        <authorList>
            <person name="Goeker M."/>
        </authorList>
    </citation>
    <scope>NUCLEOTIDE SEQUENCE [LARGE SCALE GENOMIC DNA]</scope>
    <source>
        <strain evidence="6 7">DSM 2461</strain>
    </source>
</reference>
<dbReference type="Gene3D" id="2.60.40.10">
    <property type="entry name" value="Immunoglobulins"/>
    <property type="match status" value="1"/>
</dbReference>
<dbReference type="EMBL" id="JACHGJ010000002">
    <property type="protein sequence ID" value="MBB6479986.1"/>
    <property type="molecule type" value="Genomic_DNA"/>
</dbReference>
<organism evidence="6 7">
    <name type="scientific">Spirochaeta isovalerica</name>
    <dbReference type="NCBI Taxonomy" id="150"/>
    <lineage>
        <taxon>Bacteria</taxon>
        <taxon>Pseudomonadati</taxon>
        <taxon>Spirochaetota</taxon>
        <taxon>Spirochaetia</taxon>
        <taxon>Spirochaetales</taxon>
        <taxon>Spirochaetaceae</taxon>
        <taxon>Spirochaeta</taxon>
    </lineage>
</organism>
<dbReference type="Pfam" id="PF02836">
    <property type="entry name" value="Glyco_hydro_2_C"/>
    <property type="match status" value="1"/>
</dbReference>
<name>A0A841R839_9SPIO</name>
<evidence type="ECO:0000259" key="5">
    <source>
        <dbReference type="Pfam" id="PF02837"/>
    </source>
</evidence>
<dbReference type="InterPro" id="IPR051913">
    <property type="entry name" value="GH2_Domain-Containing"/>
</dbReference>
<dbReference type="Gene3D" id="2.60.120.260">
    <property type="entry name" value="Galactose-binding domain-like"/>
    <property type="match status" value="1"/>
</dbReference>
<dbReference type="GO" id="GO:0005975">
    <property type="term" value="P:carbohydrate metabolic process"/>
    <property type="evidence" value="ECO:0007669"/>
    <property type="project" value="InterPro"/>
</dbReference>
<dbReference type="Proteomes" id="UP000587760">
    <property type="component" value="Unassembled WGS sequence"/>
</dbReference>
<dbReference type="AlphaFoldDB" id="A0A841R839"/>
<keyword evidence="7" id="KW-1185">Reference proteome</keyword>
<keyword evidence="3" id="KW-0326">Glycosidase</keyword>
<evidence type="ECO:0000256" key="3">
    <source>
        <dbReference type="ARBA" id="ARBA00023295"/>
    </source>
</evidence>
<dbReference type="InterPro" id="IPR013783">
    <property type="entry name" value="Ig-like_fold"/>
</dbReference>
<dbReference type="InterPro" id="IPR006103">
    <property type="entry name" value="Glyco_hydro_2_cat"/>
</dbReference>
<comment type="similarity">
    <text evidence="1">Belongs to the glycosyl hydrolase 2 family.</text>
</comment>
<dbReference type="InterPro" id="IPR017853">
    <property type="entry name" value="GH"/>
</dbReference>
<dbReference type="InterPro" id="IPR008979">
    <property type="entry name" value="Galactose-bd-like_sf"/>
</dbReference>
<dbReference type="GO" id="GO:0004553">
    <property type="term" value="F:hydrolase activity, hydrolyzing O-glycosyl compounds"/>
    <property type="evidence" value="ECO:0007669"/>
    <property type="project" value="InterPro"/>
</dbReference>